<dbReference type="InterPro" id="IPR006059">
    <property type="entry name" value="SBP"/>
</dbReference>
<evidence type="ECO:0000313" key="3">
    <source>
        <dbReference type="Proteomes" id="UP000309676"/>
    </source>
</evidence>
<dbReference type="OrthoDB" id="9787283at2"/>
<evidence type="ECO:0000313" key="2">
    <source>
        <dbReference type="EMBL" id="TLS52526.1"/>
    </source>
</evidence>
<dbReference type="Pfam" id="PF01547">
    <property type="entry name" value="SBP_bac_1"/>
    <property type="match status" value="1"/>
</dbReference>
<sequence>MAGSVVLSACSATTEEPPAPSATPEPGKATDDGAGQRDVGGLSLPIAADKLELSLWAPSGGNFKGKDFNDKFSFQKMEENTNIHIAFQHAAEAASAEAFTLMMSSGQLPDMVYTSNWDKEASKYGTQGALLPLEELLKEHAPNFSRILDEHPAIRGQITSPDGHIYYMPNIVLDNTNLTQMFPQIRQDWLDKLGLEAPKTTDDWYNVLKSFRDGDPNGNGKQDEIPFVTVNLNNVMFQFAPAFGVQYDFFVEDGKVDYGPYDPRFKDVVAFLNKLYQEKLLDPNYLVDNTFDTLTEKVTSDVAGAWFGWSGSYMGNFTTLMAGKHPTFKIAPMLPPIGPNGDQSHVSFRYPAAGIGIAVSARTEHPEEVVKWLDYQYSEEGIILNNFGVDGVSYDLVDGKPVYKREVTHPEDGTTNTEKLLSHTIGGGSWATVVDPSYPQQIREANGQMENPLELYGEFIDLDKKMPPVQFLPEENDVIVPIMADVATYVDESINAFVMGRKPIEEYDAFIAELKRMGIDDVLAQYQIAYERFTSAN</sequence>
<dbReference type="SUPFAM" id="SSF53850">
    <property type="entry name" value="Periplasmic binding protein-like II"/>
    <property type="match status" value="1"/>
</dbReference>
<dbReference type="PANTHER" id="PTHR43649:SF17">
    <property type="entry name" value="ABC TRANSPORTER SOLUTE BINDING PROTEIN-SUGAR TRANSPORT"/>
    <property type="match status" value="1"/>
</dbReference>
<dbReference type="PANTHER" id="PTHR43649">
    <property type="entry name" value="ARABINOSE-BINDING PROTEIN-RELATED"/>
    <property type="match status" value="1"/>
</dbReference>
<protein>
    <submittedName>
        <fullName evidence="2">Extracellular solute-binding protein</fullName>
    </submittedName>
</protein>
<accession>A0A5R9GDW0</accession>
<evidence type="ECO:0000256" key="1">
    <source>
        <dbReference type="SAM" id="MobiDB-lite"/>
    </source>
</evidence>
<reference evidence="2 3" key="1">
    <citation type="submission" date="2019-05" db="EMBL/GenBank/DDBJ databases">
        <authorList>
            <person name="Narsing Rao M.P."/>
            <person name="Li W.J."/>
        </authorList>
    </citation>
    <scope>NUCLEOTIDE SEQUENCE [LARGE SCALE GENOMIC DNA]</scope>
    <source>
        <strain evidence="2 3">SYSU_K30003</strain>
    </source>
</reference>
<dbReference type="EMBL" id="VCIW01000005">
    <property type="protein sequence ID" value="TLS52526.1"/>
    <property type="molecule type" value="Genomic_DNA"/>
</dbReference>
<gene>
    <name evidence="2" type="ORF">FE782_10430</name>
</gene>
<comment type="caution">
    <text evidence="2">The sequence shown here is derived from an EMBL/GenBank/DDBJ whole genome shotgun (WGS) entry which is preliminary data.</text>
</comment>
<dbReference type="InterPro" id="IPR050490">
    <property type="entry name" value="Bact_solute-bd_prot1"/>
</dbReference>
<keyword evidence="3" id="KW-1185">Reference proteome</keyword>
<dbReference type="Gene3D" id="3.40.190.10">
    <property type="entry name" value="Periplasmic binding protein-like II"/>
    <property type="match status" value="2"/>
</dbReference>
<organism evidence="2 3">
    <name type="scientific">Paenibacillus antri</name>
    <dbReference type="NCBI Taxonomy" id="2582848"/>
    <lineage>
        <taxon>Bacteria</taxon>
        <taxon>Bacillati</taxon>
        <taxon>Bacillota</taxon>
        <taxon>Bacilli</taxon>
        <taxon>Bacillales</taxon>
        <taxon>Paenibacillaceae</taxon>
        <taxon>Paenibacillus</taxon>
    </lineage>
</organism>
<dbReference type="AlphaFoldDB" id="A0A5R9GDW0"/>
<proteinExistence type="predicted"/>
<name>A0A5R9GDW0_9BACL</name>
<feature type="region of interest" description="Disordered" evidence="1">
    <location>
        <begin position="1"/>
        <end position="41"/>
    </location>
</feature>
<dbReference type="Proteomes" id="UP000309676">
    <property type="component" value="Unassembled WGS sequence"/>
</dbReference>